<dbReference type="EMBL" id="JAGINP010000011">
    <property type="protein sequence ID" value="MBP2293494.1"/>
    <property type="molecule type" value="Genomic_DNA"/>
</dbReference>
<dbReference type="PANTHER" id="PTHR30035">
    <property type="entry name" value="LIPOPROTEIN VACJ-RELATED"/>
    <property type="match status" value="1"/>
</dbReference>
<evidence type="ECO:0000256" key="1">
    <source>
        <dbReference type="ARBA" id="ARBA00010634"/>
    </source>
</evidence>
<dbReference type="Pfam" id="PF04333">
    <property type="entry name" value="MlaA"/>
    <property type="match status" value="1"/>
</dbReference>
<proteinExistence type="inferred from homology"/>
<evidence type="ECO:0000256" key="3">
    <source>
        <dbReference type="SAM" id="MobiDB-lite"/>
    </source>
</evidence>
<keyword evidence="5" id="KW-0449">Lipoprotein</keyword>
<keyword evidence="2 4" id="KW-0732">Signal</keyword>
<name>A0ABS4SMN5_9PROT</name>
<evidence type="ECO:0000313" key="6">
    <source>
        <dbReference type="Proteomes" id="UP000781958"/>
    </source>
</evidence>
<dbReference type="PANTHER" id="PTHR30035:SF3">
    <property type="entry name" value="INTERMEMBRANE PHOSPHOLIPID TRANSPORT SYSTEM LIPOPROTEIN MLAA"/>
    <property type="match status" value="1"/>
</dbReference>
<evidence type="ECO:0000313" key="5">
    <source>
        <dbReference type="EMBL" id="MBP2293494.1"/>
    </source>
</evidence>
<feature type="signal peptide" evidence="4">
    <location>
        <begin position="1"/>
        <end position="27"/>
    </location>
</feature>
<dbReference type="Proteomes" id="UP000781958">
    <property type="component" value="Unassembled WGS sequence"/>
</dbReference>
<sequence>MKLVTITRSLLRSAAAAALALSVAGCATTPATSEGETTVNDPLEGPNRVVFAVNEAADKVVIRPVTEVYVAVVPDPLRQAVHTFIQNLMSPLYIANHLLQGNFEGAQLATGRFMTNTILGLGGIADVASEAGLPEKPADFGQTLGVWGLGSGPYLVLPLLGPSNVRDAVGYGVDTLGDPFRIWTNGVGQDGLQWGRTGASGVDRRSQVLREIDDLRRNSIDFYATVRSLYAQQRDAAIRGSSAPANPEFPEFPEYNTPAKK</sequence>
<feature type="region of interest" description="Disordered" evidence="3">
    <location>
        <begin position="239"/>
        <end position="261"/>
    </location>
</feature>
<accession>A0ABS4SMN5</accession>
<protein>
    <submittedName>
        <fullName evidence="5">Phospholipid-binding lipoprotein MlaA</fullName>
    </submittedName>
</protein>
<keyword evidence="6" id="KW-1185">Reference proteome</keyword>
<evidence type="ECO:0000256" key="4">
    <source>
        <dbReference type="SAM" id="SignalP"/>
    </source>
</evidence>
<reference evidence="5 6" key="1">
    <citation type="submission" date="2021-03" db="EMBL/GenBank/DDBJ databases">
        <title>Genomic Encyclopedia of Type Strains, Phase III (KMG-III): the genomes of soil and plant-associated and newly described type strains.</title>
        <authorList>
            <person name="Whitman W."/>
        </authorList>
    </citation>
    <scope>NUCLEOTIDE SEQUENCE [LARGE SCALE GENOMIC DNA]</scope>
    <source>
        <strain evidence="5 6">IMMIB AFH-6</strain>
    </source>
</reference>
<gene>
    <name evidence="5" type="ORF">J2851_003277</name>
</gene>
<feature type="chain" id="PRO_5046389630" evidence="4">
    <location>
        <begin position="28"/>
        <end position="261"/>
    </location>
</feature>
<evidence type="ECO:0000256" key="2">
    <source>
        <dbReference type="ARBA" id="ARBA00022729"/>
    </source>
</evidence>
<dbReference type="PROSITE" id="PS51257">
    <property type="entry name" value="PROKAR_LIPOPROTEIN"/>
    <property type="match status" value="1"/>
</dbReference>
<comment type="caution">
    <text evidence="5">The sequence shown here is derived from an EMBL/GenBank/DDBJ whole genome shotgun (WGS) entry which is preliminary data.</text>
</comment>
<organism evidence="5 6">
    <name type="scientific">Azospirillum rugosum</name>
    <dbReference type="NCBI Taxonomy" id="416170"/>
    <lineage>
        <taxon>Bacteria</taxon>
        <taxon>Pseudomonadati</taxon>
        <taxon>Pseudomonadota</taxon>
        <taxon>Alphaproteobacteria</taxon>
        <taxon>Rhodospirillales</taxon>
        <taxon>Azospirillaceae</taxon>
        <taxon>Azospirillum</taxon>
    </lineage>
</organism>
<dbReference type="InterPro" id="IPR007428">
    <property type="entry name" value="MlaA"/>
</dbReference>
<comment type="similarity">
    <text evidence="1">Belongs to the MlaA family.</text>
</comment>
<dbReference type="PRINTS" id="PR01805">
    <property type="entry name" value="VACJLIPOPROT"/>
</dbReference>
<dbReference type="RefSeq" id="WP_209767425.1">
    <property type="nucleotide sequence ID" value="NZ_JAGINP010000011.1"/>
</dbReference>